<keyword evidence="3" id="KW-0732">Signal</keyword>
<dbReference type="InterPro" id="IPR012944">
    <property type="entry name" value="SusD_RagB_dom"/>
</dbReference>
<keyword evidence="5" id="KW-0998">Cell outer membrane</keyword>
<keyword evidence="9" id="KW-1185">Reference proteome</keyword>
<evidence type="ECO:0000256" key="5">
    <source>
        <dbReference type="ARBA" id="ARBA00023237"/>
    </source>
</evidence>
<proteinExistence type="inferred from homology"/>
<evidence type="ECO:0000259" key="7">
    <source>
        <dbReference type="Pfam" id="PF14322"/>
    </source>
</evidence>
<organism evidence="8 9">
    <name type="scientific">Pedobacter steynii</name>
    <dbReference type="NCBI Taxonomy" id="430522"/>
    <lineage>
        <taxon>Bacteria</taxon>
        <taxon>Pseudomonadati</taxon>
        <taxon>Bacteroidota</taxon>
        <taxon>Sphingobacteriia</taxon>
        <taxon>Sphingobacteriales</taxon>
        <taxon>Sphingobacteriaceae</taxon>
        <taxon>Pedobacter</taxon>
    </lineage>
</organism>
<dbReference type="Pfam" id="PF14322">
    <property type="entry name" value="SusD-like_3"/>
    <property type="match status" value="1"/>
</dbReference>
<evidence type="ECO:0000313" key="8">
    <source>
        <dbReference type="EMBL" id="SDM27811.1"/>
    </source>
</evidence>
<dbReference type="Proteomes" id="UP000183200">
    <property type="component" value="Unassembled WGS sequence"/>
</dbReference>
<feature type="domain" description="SusD-like N-terminal" evidence="7">
    <location>
        <begin position="11"/>
        <end position="219"/>
    </location>
</feature>
<reference evidence="9" key="1">
    <citation type="submission" date="2016-10" db="EMBL/GenBank/DDBJ databases">
        <authorList>
            <person name="Varghese N."/>
            <person name="Submissions S."/>
        </authorList>
    </citation>
    <scope>NUCLEOTIDE SEQUENCE [LARGE SCALE GENOMIC DNA]</scope>
    <source>
        <strain evidence="9">DSM 19110</strain>
    </source>
</reference>
<accession>A0A1G9RX66</accession>
<evidence type="ECO:0000256" key="3">
    <source>
        <dbReference type="ARBA" id="ARBA00022729"/>
    </source>
</evidence>
<sequence length="462" mass="51381">MLSMLLTSCQKFVDIKKSSDQAFMTTAEDCQLLLDNYSVMNTGYPVDAEISSDNYYTIGESYKQDVLPVITSEELALHTWQSNAIRAKADANWQGPYSIVYNANLVLETVEKIKSGTEDPVKINTVKGAALFYRAYALWSVAQMYAKPYTAATAAQDAGIPIRLTSDINEKSSRGTVQDTYNRIVSDLSEAANLLPATSSIATRPNKAAAYAMLARTYLSMEDYPNALVNSNAAIQIKGELLDYNSSVVNKITNTPFVRYNKEVIFHCVTFRASILNPGVASTNTAKIDPALVASYAPNDIRSKIFVKANSDAHAGSYRFTGNYEQAATAVLFTGLAVDEMYLTRAECYARTGDKDKAMLDLNKLLENRWTTGTYTYQSATTSDEALTKILEERRKELLMRGLRWSDLRRLNKDNSRKKDLSRTLTINGVTSTYSLPANDLRYVLLIPQNVIDNSNIVQNPR</sequence>
<evidence type="ECO:0000313" key="9">
    <source>
        <dbReference type="Proteomes" id="UP000183200"/>
    </source>
</evidence>
<name>A0A1G9RX66_9SPHI</name>
<dbReference type="InterPro" id="IPR011990">
    <property type="entry name" value="TPR-like_helical_dom_sf"/>
</dbReference>
<comment type="similarity">
    <text evidence="2">Belongs to the SusD family.</text>
</comment>
<evidence type="ECO:0000256" key="1">
    <source>
        <dbReference type="ARBA" id="ARBA00004442"/>
    </source>
</evidence>
<evidence type="ECO:0000256" key="4">
    <source>
        <dbReference type="ARBA" id="ARBA00023136"/>
    </source>
</evidence>
<gene>
    <name evidence="8" type="ORF">SAMN05421820_103393</name>
</gene>
<evidence type="ECO:0000259" key="6">
    <source>
        <dbReference type="Pfam" id="PF07980"/>
    </source>
</evidence>
<evidence type="ECO:0000256" key="2">
    <source>
        <dbReference type="ARBA" id="ARBA00006275"/>
    </source>
</evidence>
<dbReference type="EMBL" id="FNGY01000003">
    <property type="protein sequence ID" value="SDM27811.1"/>
    <property type="molecule type" value="Genomic_DNA"/>
</dbReference>
<dbReference type="Gene3D" id="1.25.40.390">
    <property type="match status" value="1"/>
</dbReference>
<feature type="domain" description="RagB/SusD" evidence="6">
    <location>
        <begin position="340"/>
        <end position="461"/>
    </location>
</feature>
<protein>
    <submittedName>
        <fullName evidence="8">SusD family protein</fullName>
    </submittedName>
</protein>
<comment type="subcellular location">
    <subcellularLocation>
        <location evidence="1">Cell outer membrane</location>
    </subcellularLocation>
</comment>
<dbReference type="AlphaFoldDB" id="A0A1G9RX66"/>
<dbReference type="InterPro" id="IPR033985">
    <property type="entry name" value="SusD-like_N"/>
</dbReference>
<dbReference type="Pfam" id="PF07980">
    <property type="entry name" value="SusD_RagB"/>
    <property type="match status" value="1"/>
</dbReference>
<dbReference type="GO" id="GO:0009279">
    <property type="term" value="C:cell outer membrane"/>
    <property type="evidence" value="ECO:0007669"/>
    <property type="project" value="UniProtKB-SubCell"/>
</dbReference>
<dbReference type="SUPFAM" id="SSF48452">
    <property type="entry name" value="TPR-like"/>
    <property type="match status" value="1"/>
</dbReference>
<keyword evidence="4" id="KW-0472">Membrane</keyword>